<dbReference type="EMBL" id="BQNB010017166">
    <property type="protein sequence ID" value="GJT60073.1"/>
    <property type="molecule type" value="Genomic_DNA"/>
</dbReference>
<accession>A0ABQ5F9J7</accession>
<keyword evidence="2" id="KW-1185">Reference proteome</keyword>
<evidence type="ECO:0000313" key="1">
    <source>
        <dbReference type="EMBL" id="GJT60073.1"/>
    </source>
</evidence>
<reference evidence="1" key="1">
    <citation type="journal article" date="2022" name="Int. J. Mol. Sci.">
        <title>Draft Genome of Tanacetum Coccineum: Genomic Comparison of Closely Related Tanacetum-Family Plants.</title>
        <authorList>
            <person name="Yamashiro T."/>
            <person name="Shiraishi A."/>
            <person name="Nakayama K."/>
            <person name="Satake H."/>
        </authorList>
    </citation>
    <scope>NUCLEOTIDE SEQUENCE</scope>
</reference>
<reference evidence="1" key="2">
    <citation type="submission" date="2022-01" db="EMBL/GenBank/DDBJ databases">
        <authorList>
            <person name="Yamashiro T."/>
            <person name="Shiraishi A."/>
            <person name="Satake H."/>
            <person name="Nakayama K."/>
        </authorList>
    </citation>
    <scope>NUCLEOTIDE SEQUENCE</scope>
</reference>
<protein>
    <submittedName>
        <fullName evidence="1">Uncharacterized protein</fullName>
    </submittedName>
</protein>
<organism evidence="1 2">
    <name type="scientific">Tanacetum coccineum</name>
    <dbReference type="NCBI Taxonomy" id="301880"/>
    <lineage>
        <taxon>Eukaryota</taxon>
        <taxon>Viridiplantae</taxon>
        <taxon>Streptophyta</taxon>
        <taxon>Embryophyta</taxon>
        <taxon>Tracheophyta</taxon>
        <taxon>Spermatophyta</taxon>
        <taxon>Magnoliopsida</taxon>
        <taxon>eudicotyledons</taxon>
        <taxon>Gunneridae</taxon>
        <taxon>Pentapetalae</taxon>
        <taxon>asterids</taxon>
        <taxon>campanulids</taxon>
        <taxon>Asterales</taxon>
        <taxon>Asteraceae</taxon>
        <taxon>Asteroideae</taxon>
        <taxon>Anthemideae</taxon>
        <taxon>Anthemidinae</taxon>
        <taxon>Tanacetum</taxon>
    </lineage>
</organism>
<comment type="caution">
    <text evidence="1">The sequence shown here is derived from an EMBL/GenBank/DDBJ whole genome shotgun (WGS) entry which is preliminary data.</text>
</comment>
<evidence type="ECO:0000313" key="2">
    <source>
        <dbReference type="Proteomes" id="UP001151760"/>
    </source>
</evidence>
<proteinExistence type="predicted"/>
<dbReference type="Proteomes" id="UP001151760">
    <property type="component" value="Unassembled WGS sequence"/>
</dbReference>
<sequence length="258" mass="28316">MILGEYIASAPLSPLVKPGGSIRPIVVGRVWRHLVSKVGAIMIGHSSDGLQFGVGVSGGGEAILHAVNHLIEGRGDDVGLSMLLVDFKNALVDQEAWYLDDDTIVGDTFVGDTLLMTKMVQDGLRYDWSYIAQEEPTEFALMAYTSNSSGSDTEVVVFLLPKTSVREIEKILKGFLWNQSGSGKGKSKEWIKKFPTHVDEMERLIIDRKVTLMDDEGKPLAKVDSLDDHDSEDEVASVDNDMENSLASIRISMALIVY</sequence>
<name>A0ABQ5F9J7_9ASTR</name>
<gene>
    <name evidence="1" type="ORF">Tco_1003606</name>
</gene>